<sequence>MTTVTGRSHRADQRSAVPMDVAWEVGERLRSVRGLGPSLLGGHPGVAVLHAVLSADDPAWASVCHAHLVAAGEVAPEALVPAALVHRRVHGGGYEGLLREAGVALAEVCERWPKPERLGMADYDVISGLTGRGRLLLALGGDRCSSALERVLEYLVALTRPTVVDGVEVPGWWCAPDRYTVEVDRERYPRGDFNAGLAHGISGPLVLLSLAHRHGHRVAGMTDAMRVVRDWLLRWAWTDESGVGWPSRVGFEAQVSGRAVPASRSAWCYGTAGVAFALHLAALELGDAGAAALALGAVERPGLSEGPTFCHGDAGLLQITRRMGSPAADAVAARLLTAFDPSSRFGFRHHLHTGEQIDAAGLLQGAAGAALALATHAGNPAPWDAALLLS</sequence>
<name>A0A853AZ75_9PSEU</name>
<feature type="binding site" evidence="1">
    <location>
        <position position="310"/>
    </location>
    <ligand>
        <name>Zn(2+)</name>
        <dbReference type="ChEBI" id="CHEBI:29105"/>
    </ligand>
</feature>
<comment type="caution">
    <text evidence="2">The sequence shown here is derived from an EMBL/GenBank/DDBJ whole genome shotgun (WGS) entry which is preliminary data.</text>
</comment>
<evidence type="ECO:0000256" key="1">
    <source>
        <dbReference type="PIRSR" id="PIRSR607822-1"/>
    </source>
</evidence>
<dbReference type="RefSeq" id="WP_179772215.1">
    <property type="nucleotide sequence ID" value="NZ_JACCFK010000001.1"/>
</dbReference>
<dbReference type="EMBL" id="JACCFK010000001">
    <property type="protein sequence ID" value="NYI87894.1"/>
    <property type="molecule type" value="Genomic_DNA"/>
</dbReference>
<dbReference type="PRINTS" id="PR01950">
    <property type="entry name" value="LANCSUPER"/>
</dbReference>
<dbReference type="CDD" id="cd04793">
    <property type="entry name" value="LanC"/>
    <property type="match status" value="1"/>
</dbReference>
<dbReference type="InterPro" id="IPR033889">
    <property type="entry name" value="LanC"/>
</dbReference>
<dbReference type="InterPro" id="IPR007822">
    <property type="entry name" value="LANC-like"/>
</dbReference>
<keyword evidence="1" id="KW-0862">Zinc</keyword>
<feature type="binding site" evidence="1">
    <location>
        <position position="311"/>
    </location>
    <ligand>
        <name>Zn(2+)</name>
        <dbReference type="ChEBI" id="CHEBI:29105"/>
    </ligand>
</feature>
<dbReference type="GO" id="GO:0046872">
    <property type="term" value="F:metal ion binding"/>
    <property type="evidence" value="ECO:0007669"/>
    <property type="project" value="UniProtKB-KW"/>
</dbReference>
<dbReference type="PRINTS" id="PR01955">
    <property type="entry name" value="LANCFRANKIA"/>
</dbReference>
<keyword evidence="3" id="KW-1185">Reference proteome</keyword>
<proteinExistence type="predicted"/>
<dbReference type="Pfam" id="PF05147">
    <property type="entry name" value="LANC_like"/>
    <property type="match status" value="1"/>
</dbReference>
<evidence type="ECO:0008006" key="4">
    <source>
        <dbReference type="Google" id="ProtNLM"/>
    </source>
</evidence>
<keyword evidence="1" id="KW-0479">Metal-binding</keyword>
<protein>
    <recommendedName>
        <fullName evidence="4">Lanthionine synthetase-like protein</fullName>
    </recommendedName>
</protein>
<dbReference type="GO" id="GO:0031179">
    <property type="term" value="P:peptide modification"/>
    <property type="evidence" value="ECO:0007669"/>
    <property type="project" value="InterPro"/>
</dbReference>
<dbReference type="AlphaFoldDB" id="A0A853AZ75"/>
<evidence type="ECO:0000313" key="2">
    <source>
        <dbReference type="EMBL" id="NYI87894.1"/>
    </source>
</evidence>
<dbReference type="SUPFAM" id="SSF158745">
    <property type="entry name" value="LanC-like"/>
    <property type="match status" value="1"/>
</dbReference>
<evidence type="ECO:0000313" key="3">
    <source>
        <dbReference type="Proteomes" id="UP000549616"/>
    </source>
</evidence>
<gene>
    <name evidence="2" type="ORF">HNR02_001217</name>
</gene>
<reference evidence="2 3" key="1">
    <citation type="submission" date="2020-07" db="EMBL/GenBank/DDBJ databases">
        <title>Sequencing the genomes of 1000 actinobacteria strains.</title>
        <authorList>
            <person name="Klenk H.-P."/>
        </authorList>
    </citation>
    <scope>NUCLEOTIDE SEQUENCE [LARGE SCALE GENOMIC DNA]</scope>
    <source>
        <strain evidence="2 3">DSM 104006</strain>
    </source>
</reference>
<organism evidence="2 3">
    <name type="scientific">Amycolatopsis endophytica</name>
    <dbReference type="NCBI Taxonomy" id="860233"/>
    <lineage>
        <taxon>Bacteria</taxon>
        <taxon>Bacillati</taxon>
        <taxon>Actinomycetota</taxon>
        <taxon>Actinomycetes</taxon>
        <taxon>Pseudonocardiales</taxon>
        <taxon>Pseudonocardiaceae</taxon>
        <taxon>Amycolatopsis</taxon>
    </lineage>
</organism>
<dbReference type="Gene3D" id="1.50.10.20">
    <property type="match status" value="1"/>
</dbReference>
<accession>A0A853AZ75</accession>
<dbReference type="Proteomes" id="UP000549616">
    <property type="component" value="Unassembled WGS sequence"/>
</dbReference>
<dbReference type="SMART" id="SM01260">
    <property type="entry name" value="LANC_like"/>
    <property type="match status" value="1"/>
</dbReference>
<feature type="binding site" evidence="1">
    <location>
        <position position="268"/>
    </location>
    <ligand>
        <name>Zn(2+)</name>
        <dbReference type="ChEBI" id="CHEBI:29105"/>
    </ligand>
</feature>